<reference evidence="2 3" key="1">
    <citation type="journal article" date="2019" name="Sci. Rep.">
        <title>Orb-weaving spider Araneus ventricosus genome elucidates the spidroin gene catalogue.</title>
        <authorList>
            <person name="Kono N."/>
            <person name="Nakamura H."/>
            <person name="Ohtoshi R."/>
            <person name="Moran D.A.P."/>
            <person name="Shinohara A."/>
            <person name="Yoshida Y."/>
            <person name="Fujiwara M."/>
            <person name="Mori M."/>
            <person name="Tomita M."/>
            <person name="Arakawa K."/>
        </authorList>
    </citation>
    <scope>NUCLEOTIDE SEQUENCE [LARGE SCALE GENOMIC DNA]</scope>
</reference>
<comment type="caution">
    <text evidence="2">The sequence shown here is derived from an EMBL/GenBank/DDBJ whole genome shotgun (WGS) entry which is preliminary data.</text>
</comment>
<evidence type="ECO:0000313" key="3">
    <source>
        <dbReference type="Proteomes" id="UP000499080"/>
    </source>
</evidence>
<gene>
    <name evidence="2" type="ORF">AVEN_40319_1</name>
</gene>
<dbReference type="AlphaFoldDB" id="A0A4Y2UXY1"/>
<organism evidence="2 3">
    <name type="scientific">Araneus ventricosus</name>
    <name type="common">Orbweaver spider</name>
    <name type="synonym">Epeira ventricosa</name>
    <dbReference type="NCBI Taxonomy" id="182803"/>
    <lineage>
        <taxon>Eukaryota</taxon>
        <taxon>Metazoa</taxon>
        <taxon>Ecdysozoa</taxon>
        <taxon>Arthropoda</taxon>
        <taxon>Chelicerata</taxon>
        <taxon>Arachnida</taxon>
        <taxon>Araneae</taxon>
        <taxon>Araneomorphae</taxon>
        <taxon>Entelegynae</taxon>
        <taxon>Araneoidea</taxon>
        <taxon>Araneidae</taxon>
        <taxon>Araneus</taxon>
    </lineage>
</organism>
<keyword evidence="3" id="KW-1185">Reference proteome</keyword>
<feature type="region of interest" description="Disordered" evidence="1">
    <location>
        <begin position="44"/>
        <end position="95"/>
    </location>
</feature>
<accession>A0A4Y2UXY1</accession>
<dbReference type="Proteomes" id="UP000499080">
    <property type="component" value="Unassembled WGS sequence"/>
</dbReference>
<sequence>MFKKIQALPAPPTMETGGQPPALHSSLGAYLGARRNLYAQDYPRTVTTLTPNPRSDPSLDPLSRPQPSGLGYRRLIHWDRNYPSKGSPRTAKTWG</sequence>
<dbReference type="EMBL" id="BGPR01041583">
    <property type="protein sequence ID" value="GBO17869.1"/>
    <property type="molecule type" value="Genomic_DNA"/>
</dbReference>
<evidence type="ECO:0000256" key="1">
    <source>
        <dbReference type="SAM" id="MobiDB-lite"/>
    </source>
</evidence>
<feature type="compositionally biased region" description="Polar residues" evidence="1">
    <location>
        <begin position="45"/>
        <end position="55"/>
    </location>
</feature>
<proteinExistence type="predicted"/>
<name>A0A4Y2UXY1_ARAVE</name>
<evidence type="ECO:0000313" key="2">
    <source>
        <dbReference type="EMBL" id="GBO17869.1"/>
    </source>
</evidence>
<feature type="region of interest" description="Disordered" evidence="1">
    <location>
        <begin position="1"/>
        <end position="23"/>
    </location>
</feature>
<protein>
    <submittedName>
        <fullName evidence="2">Uncharacterized protein</fullName>
    </submittedName>
</protein>